<sequence length="337" mass="38453">MESLTCPAGCGKVFGTSQARNSHITQAVSCSWYRTYEKTAALENILRSSLTVVHNELGDEYMQREAEGDAVSGAVSSDEAGEALREFEEDNDIFHFVPLDRQLEIGEPGPGPSTQAFQQRLLERQLGAKVQVLDDEETQRVEEEHPTGGVCIRMDASLHTRWREIHNLPPEDELNHSEDPPNNPLPLPINPSTSPSLRDQMFSPFASEMDWRIAEWVVKDSIGHKSFDRLLSIPGVVEKLGLSYKNVAGLHKAVDSIRPRAGEWKVRRLRFKDRPDEAFILRYRDILEAVKSLWGDPALAKHLVYRPKKVFQDAEKEKRCYSEMWTGKWWQYTQVHS</sequence>
<organism evidence="2 3">
    <name type="scientific">Gymnopus androsaceus JB14</name>
    <dbReference type="NCBI Taxonomy" id="1447944"/>
    <lineage>
        <taxon>Eukaryota</taxon>
        <taxon>Fungi</taxon>
        <taxon>Dikarya</taxon>
        <taxon>Basidiomycota</taxon>
        <taxon>Agaricomycotina</taxon>
        <taxon>Agaricomycetes</taxon>
        <taxon>Agaricomycetidae</taxon>
        <taxon>Agaricales</taxon>
        <taxon>Marasmiineae</taxon>
        <taxon>Omphalotaceae</taxon>
        <taxon>Gymnopus</taxon>
    </lineage>
</organism>
<evidence type="ECO:0000256" key="1">
    <source>
        <dbReference type="SAM" id="MobiDB-lite"/>
    </source>
</evidence>
<dbReference type="InterPro" id="IPR041078">
    <property type="entry name" value="Plavaka"/>
</dbReference>
<dbReference type="Pfam" id="PF18759">
    <property type="entry name" value="Plavaka"/>
    <property type="match status" value="1"/>
</dbReference>
<reference evidence="2" key="1">
    <citation type="journal article" date="2019" name="Environ. Microbiol.">
        <title>Fungal ecological strategies reflected in gene transcription - a case study of two litter decomposers.</title>
        <authorList>
            <person name="Barbi F."/>
            <person name="Kohler A."/>
            <person name="Barry K."/>
            <person name="Baskaran P."/>
            <person name="Daum C."/>
            <person name="Fauchery L."/>
            <person name="Ihrmark K."/>
            <person name="Kuo A."/>
            <person name="LaButti K."/>
            <person name="Lipzen A."/>
            <person name="Morin E."/>
            <person name="Grigoriev I.V."/>
            <person name="Henrissat B."/>
            <person name="Lindahl B."/>
            <person name="Martin F."/>
        </authorList>
    </citation>
    <scope>NUCLEOTIDE SEQUENCE</scope>
    <source>
        <strain evidence="2">JB14</strain>
    </source>
</reference>
<dbReference type="EMBL" id="ML769701">
    <property type="protein sequence ID" value="KAE9389338.1"/>
    <property type="molecule type" value="Genomic_DNA"/>
</dbReference>
<evidence type="ECO:0000313" key="2">
    <source>
        <dbReference type="EMBL" id="KAE9389338.1"/>
    </source>
</evidence>
<name>A0A6A4GUE6_9AGAR</name>
<evidence type="ECO:0000313" key="3">
    <source>
        <dbReference type="Proteomes" id="UP000799118"/>
    </source>
</evidence>
<dbReference type="Proteomes" id="UP000799118">
    <property type="component" value="Unassembled WGS sequence"/>
</dbReference>
<accession>A0A6A4GUE6</accession>
<keyword evidence="3" id="KW-1185">Reference proteome</keyword>
<gene>
    <name evidence="2" type="ORF">BT96DRAFT_1070394</name>
</gene>
<feature type="region of interest" description="Disordered" evidence="1">
    <location>
        <begin position="170"/>
        <end position="198"/>
    </location>
</feature>
<proteinExistence type="predicted"/>
<dbReference type="OrthoDB" id="2688393at2759"/>
<protein>
    <submittedName>
        <fullName evidence="2">Uncharacterized protein</fullName>
    </submittedName>
</protein>
<dbReference type="AlphaFoldDB" id="A0A6A4GUE6"/>